<dbReference type="Proteomes" id="UP000235786">
    <property type="component" value="Unassembled WGS sequence"/>
</dbReference>
<dbReference type="PANTHER" id="PTHR35910:SF1">
    <property type="entry name" value="2EXR DOMAIN-CONTAINING PROTEIN"/>
    <property type="match status" value="1"/>
</dbReference>
<dbReference type="PANTHER" id="PTHR35910">
    <property type="entry name" value="2EXR DOMAIN-CONTAINING PROTEIN"/>
    <property type="match status" value="1"/>
</dbReference>
<evidence type="ECO:0000313" key="2">
    <source>
        <dbReference type="EMBL" id="PMD43161.1"/>
    </source>
</evidence>
<reference evidence="2 3" key="1">
    <citation type="submission" date="2016-04" db="EMBL/GenBank/DDBJ databases">
        <title>A degradative enzymes factory behind the ericoid mycorrhizal symbiosis.</title>
        <authorList>
            <consortium name="DOE Joint Genome Institute"/>
            <person name="Martino E."/>
            <person name="Morin E."/>
            <person name="Grelet G."/>
            <person name="Kuo A."/>
            <person name="Kohler A."/>
            <person name="Daghino S."/>
            <person name="Barry K."/>
            <person name="Choi C."/>
            <person name="Cichocki N."/>
            <person name="Clum A."/>
            <person name="Copeland A."/>
            <person name="Hainaut M."/>
            <person name="Haridas S."/>
            <person name="Labutti K."/>
            <person name="Lindquist E."/>
            <person name="Lipzen A."/>
            <person name="Khouja H.-R."/>
            <person name="Murat C."/>
            <person name="Ohm R."/>
            <person name="Olson A."/>
            <person name="Spatafora J."/>
            <person name="Veneault-Fourrey C."/>
            <person name="Henrissat B."/>
            <person name="Grigoriev I."/>
            <person name="Martin F."/>
            <person name="Perotto S."/>
        </authorList>
    </citation>
    <scope>NUCLEOTIDE SEQUENCE [LARGE SCALE GENOMIC DNA]</scope>
    <source>
        <strain evidence="2 3">F</strain>
    </source>
</reference>
<evidence type="ECO:0000313" key="3">
    <source>
        <dbReference type="Proteomes" id="UP000235786"/>
    </source>
</evidence>
<accession>A0A2J6RXC2</accession>
<dbReference type="OrthoDB" id="3542620at2759"/>
<proteinExistence type="predicted"/>
<dbReference type="InterPro" id="IPR045518">
    <property type="entry name" value="2EXR"/>
</dbReference>
<sequence length="236" mass="27101">MGANSSKSDSTYSTVKNDTSIDSVDRLFHNQNQQQTRDRCTTFTPFSRLPRELRDKIWTDVCFVPRYIDLWTKQVIVSVKVGVDGLEYRREGYRYYSCNNIPSLLHTCSEARAIGLRHYSLDFSPNYHKAAKEIEIACCTPATIYINWFCDFVARGDKARPRVTLDFASFEDSLKLVKEKTFGRDTVVKYDRIWGLEELVQGVKANMIASNKESSSARSLTIVTKIMIPHFPKAEL</sequence>
<keyword evidence="3" id="KW-1185">Reference proteome</keyword>
<name>A0A2J6RXC2_HYAVF</name>
<dbReference type="Pfam" id="PF20150">
    <property type="entry name" value="2EXR"/>
    <property type="match status" value="1"/>
</dbReference>
<feature type="domain" description="2EXR" evidence="1">
    <location>
        <begin position="43"/>
        <end position="152"/>
    </location>
</feature>
<dbReference type="EMBL" id="KZ613942">
    <property type="protein sequence ID" value="PMD43161.1"/>
    <property type="molecule type" value="Genomic_DNA"/>
</dbReference>
<organism evidence="2 3">
    <name type="scientific">Hyaloscypha variabilis (strain UAMH 11265 / GT02V1 / F)</name>
    <name type="common">Meliniomyces variabilis</name>
    <dbReference type="NCBI Taxonomy" id="1149755"/>
    <lineage>
        <taxon>Eukaryota</taxon>
        <taxon>Fungi</taxon>
        <taxon>Dikarya</taxon>
        <taxon>Ascomycota</taxon>
        <taxon>Pezizomycotina</taxon>
        <taxon>Leotiomycetes</taxon>
        <taxon>Helotiales</taxon>
        <taxon>Hyaloscyphaceae</taxon>
        <taxon>Hyaloscypha</taxon>
        <taxon>Hyaloscypha variabilis</taxon>
    </lineage>
</organism>
<gene>
    <name evidence="2" type="ORF">L207DRAFT_631307</name>
</gene>
<evidence type="ECO:0000259" key="1">
    <source>
        <dbReference type="Pfam" id="PF20150"/>
    </source>
</evidence>
<protein>
    <recommendedName>
        <fullName evidence="1">2EXR domain-containing protein</fullName>
    </recommendedName>
</protein>
<dbReference type="AlphaFoldDB" id="A0A2J6RXC2"/>